<comment type="caution">
    <text evidence="1">The sequence shown here is derived from an EMBL/GenBank/DDBJ whole genome shotgun (WGS) entry which is preliminary data.</text>
</comment>
<dbReference type="RefSeq" id="WP_184486325.1">
    <property type="nucleotide sequence ID" value="NZ_JAAEDJ010000002.1"/>
</dbReference>
<name>A0A840Y3H3_9PROT</name>
<evidence type="ECO:0000313" key="2">
    <source>
        <dbReference type="Proteomes" id="UP000562254"/>
    </source>
</evidence>
<dbReference type="EMBL" id="JACIJE010000009">
    <property type="protein sequence ID" value="MBB5690927.1"/>
    <property type="molecule type" value="Genomic_DNA"/>
</dbReference>
<accession>A0A840Y3H3</accession>
<gene>
    <name evidence="1" type="ORF">FHS88_003070</name>
</gene>
<sequence length="281" mass="32331">MTQGYIVLATGDPKYLDMAVNLAASIRVNDPRRKTCLVCDRVAALPRGADQVFDDVVRMEQDRRYPHVMEKIRVFARSPYDSTMFVDADCLLAKDDVDHWWRACEARPFSITGFPRRSGEWKGVDIARVLAAEGADYLIQMNAGVFHFDRSEGSRAFFAGLERYYLDRMDALRITNYRGPRSHSFELVLGLYMGLQRMNCENVPNVGENSWMVSTWCAVWCDIEPETKRCIIWKGANHLFGLPFLPMRIDRLSPTFPHFVGLKPARLYNRLAAFYRQRAGL</sequence>
<dbReference type="InterPro" id="IPR029044">
    <property type="entry name" value="Nucleotide-diphossugar_trans"/>
</dbReference>
<protein>
    <recommendedName>
        <fullName evidence="3">Glycosyltransferase</fullName>
    </recommendedName>
</protein>
<keyword evidence="2" id="KW-1185">Reference proteome</keyword>
<dbReference type="SUPFAM" id="SSF53448">
    <property type="entry name" value="Nucleotide-diphospho-sugar transferases"/>
    <property type="match status" value="1"/>
</dbReference>
<dbReference type="AlphaFoldDB" id="A0A840Y3H3"/>
<dbReference type="Proteomes" id="UP000562254">
    <property type="component" value="Unassembled WGS sequence"/>
</dbReference>
<proteinExistence type="predicted"/>
<dbReference type="Gene3D" id="3.90.550.10">
    <property type="entry name" value="Spore Coat Polysaccharide Biosynthesis Protein SpsA, Chain A"/>
    <property type="match status" value="1"/>
</dbReference>
<organism evidence="1 2">
    <name type="scientific">Neoroseomonas alkaliterrae</name>
    <dbReference type="NCBI Taxonomy" id="1452450"/>
    <lineage>
        <taxon>Bacteria</taxon>
        <taxon>Pseudomonadati</taxon>
        <taxon>Pseudomonadota</taxon>
        <taxon>Alphaproteobacteria</taxon>
        <taxon>Acetobacterales</taxon>
        <taxon>Acetobacteraceae</taxon>
        <taxon>Neoroseomonas</taxon>
    </lineage>
</organism>
<evidence type="ECO:0008006" key="3">
    <source>
        <dbReference type="Google" id="ProtNLM"/>
    </source>
</evidence>
<reference evidence="1 2" key="1">
    <citation type="submission" date="2020-08" db="EMBL/GenBank/DDBJ databases">
        <title>Genomic Encyclopedia of Type Strains, Phase IV (KMG-IV): sequencing the most valuable type-strain genomes for metagenomic binning, comparative biology and taxonomic classification.</title>
        <authorList>
            <person name="Goeker M."/>
        </authorList>
    </citation>
    <scope>NUCLEOTIDE SEQUENCE [LARGE SCALE GENOMIC DNA]</scope>
    <source>
        <strain evidence="1 2">DSM 25895</strain>
    </source>
</reference>
<evidence type="ECO:0000313" key="1">
    <source>
        <dbReference type="EMBL" id="MBB5690927.1"/>
    </source>
</evidence>